<feature type="compositionally biased region" description="Basic and acidic residues" evidence="1">
    <location>
        <begin position="578"/>
        <end position="587"/>
    </location>
</feature>
<name>A0A1M6ZLY0_PSETH</name>
<feature type="compositionally biased region" description="Low complexity" evidence="1">
    <location>
        <begin position="203"/>
        <end position="226"/>
    </location>
</feature>
<feature type="compositionally biased region" description="Basic and acidic residues" evidence="1">
    <location>
        <begin position="598"/>
        <end position="610"/>
    </location>
</feature>
<protein>
    <recommendedName>
        <fullName evidence="4">DUF3710 domain-containing protein</fullName>
    </recommendedName>
</protein>
<evidence type="ECO:0008006" key="4">
    <source>
        <dbReference type="Google" id="ProtNLM"/>
    </source>
</evidence>
<feature type="compositionally biased region" description="Pro residues" evidence="1">
    <location>
        <begin position="192"/>
        <end position="202"/>
    </location>
</feature>
<evidence type="ECO:0000313" key="3">
    <source>
        <dbReference type="Proteomes" id="UP000184363"/>
    </source>
</evidence>
<keyword evidence="3" id="KW-1185">Reference proteome</keyword>
<reference evidence="2 3" key="1">
    <citation type="submission" date="2016-11" db="EMBL/GenBank/DDBJ databases">
        <authorList>
            <person name="Jaros S."/>
            <person name="Januszkiewicz K."/>
            <person name="Wedrychowicz H."/>
        </authorList>
    </citation>
    <scope>NUCLEOTIDE SEQUENCE [LARGE SCALE GENOMIC DNA]</scope>
    <source>
        <strain evidence="2 3">DSM 43832</strain>
    </source>
</reference>
<dbReference type="AlphaFoldDB" id="A0A1M6ZLY0"/>
<feature type="region of interest" description="Disordered" evidence="1">
    <location>
        <begin position="306"/>
        <end position="416"/>
    </location>
</feature>
<evidence type="ECO:0000313" key="2">
    <source>
        <dbReference type="EMBL" id="SHL31430.1"/>
    </source>
</evidence>
<dbReference type="EMBL" id="FRAP01000024">
    <property type="protein sequence ID" value="SHL31430.1"/>
    <property type="molecule type" value="Genomic_DNA"/>
</dbReference>
<feature type="compositionally biased region" description="Low complexity" evidence="1">
    <location>
        <begin position="234"/>
        <end position="253"/>
    </location>
</feature>
<accession>A0A1M6ZLY0</accession>
<dbReference type="InterPro" id="IPR022183">
    <property type="entry name" value="DUF3710"/>
</dbReference>
<sequence>MPQYGPYDVDDADPAVSAAPNVHDFGALRVPIPPAGRVHVEPAGSGKTQAVTINVPGGRLSVSALAAPKSSKLWPDLAKEIVASLREGGARVRSSKGEWGRELVATTGAATSVFIGVDGPRWMVYGVATGPTEQQPALDAQLRELLRGLVVVRGKAPYPPRTVLPLTVPDTLPEPEPPAAAAAPVAPAEQQPAPPPSAPAPGAPASGAPVSRVPAAGAPVPEAEPAMGGRVTDAPATGVPPAEEPAAVGGPATVGPDTSAWPIDEATGRPRTPEWTAGQPAARRRSGPPIAEVAAEITQPILLSAIRGETPDPGPAVPPRDTWPEPVPDAPVAAPAPVADPIGDPVAEEPPVTTRLPTVPPRPADDGIDAFFGWDRPARPSEPAPEPEPALGVGLDTAAAEPFGSVPPQEETRWRDEPGVTTAWEAVGTEAAPVDAAASTTAASPVDWTEWARQELDRAVAERADAAADPAPVDTAPADTAPADTVPADTVHSATELADSEPADSEPATSFWERYGLPEPVDRTGGRHGADEQDEPGVDGGPAPAAGPDTSRFDTVATDDTAVPDTGLDPFTARRRARAAERGEPGPDRTGGPAFGEPPRRATDPAEPAERGVAAGAAWPDRSADTPSTGLYAVSAGLHAVPAAPAEDPDPGSGAEDEVNGVAMDPDAASSPWLDWTTPAQNGDGGSRRRARHEKPAAEETAARPAADTFGWDAPASAAPPADGLSEAERTAQRLRAASRGLRPDPPPASASASTLASTPGSGAGSGADEPSAPASSKTGGERRTPAPFAGWTAGWPGSGGPAKPVRTPEERRVESTSTAPTSTPIGTEHNGTEHNGTEQYESGGGRRRADRSGTRLTVAELAQKAGRGSVTPRRRRSRPDPDQPTGV</sequence>
<feature type="compositionally biased region" description="Low complexity" evidence="1">
    <location>
        <begin position="750"/>
        <end position="761"/>
    </location>
</feature>
<dbReference type="Pfam" id="PF12502">
    <property type="entry name" value="DUF3710"/>
    <property type="match status" value="1"/>
</dbReference>
<feature type="compositionally biased region" description="Basic and acidic residues" evidence="1">
    <location>
        <begin position="520"/>
        <end position="531"/>
    </location>
</feature>
<evidence type="ECO:0000256" key="1">
    <source>
        <dbReference type="SAM" id="MobiDB-lite"/>
    </source>
</evidence>
<dbReference type="STRING" id="1848.SAMN05443637_12450"/>
<feature type="compositionally biased region" description="Acidic residues" evidence="1">
    <location>
        <begin position="647"/>
        <end position="659"/>
    </location>
</feature>
<dbReference type="Proteomes" id="UP000184363">
    <property type="component" value="Unassembled WGS sequence"/>
</dbReference>
<proteinExistence type="predicted"/>
<feature type="compositionally biased region" description="Low complexity" evidence="1">
    <location>
        <begin position="330"/>
        <end position="357"/>
    </location>
</feature>
<gene>
    <name evidence="2" type="ORF">SAMN05443637_12450</name>
</gene>
<feature type="region of interest" description="Disordered" evidence="1">
    <location>
        <begin position="461"/>
        <end position="888"/>
    </location>
</feature>
<organism evidence="2 3">
    <name type="scientific">Pseudonocardia thermophila</name>
    <dbReference type="NCBI Taxonomy" id="1848"/>
    <lineage>
        <taxon>Bacteria</taxon>
        <taxon>Bacillati</taxon>
        <taxon>Actinomycetota</taxon>
        <taxon>Actinomycetes</taxon>
        <taxon>Pseudonocardiales</taxon>
        <taxon>Pseudonocardiaceae</taxon>
        <taxon>Pseudonocardia</taxon>
    </lineage>
</organism>
<feature type="compositionally biased region" description="Low complexity" evidence="1">
    <location>
        <begin position="541"/>
        <end position="566"/>
    </location>
</feature>
<feature type="compositionally biased region" description="Polar residues" evidence="1">
    <location>
        <begin position="816"/>
        <end position="826"/>
    </location>
</feature>
<feature type="compositionally biased region" description="Low complexity" evidence="1">
    <location>
        <begin position="179"/>
        <end position="191"/>
    </location>
</feature>
<feature type="region of interest" description="Disordered" evidence="1">
    <location>
        <begin position="160"/>
        <end position="288"/>
    </location>
</feature>
<feature type="compositionally biased region" description="Low complexity" evidence="1">
    <location>
        <begin position="467"/>
        <end position="491"/>
    </location>
</feature>